<keyword evidence="3" id="KW-1185">Reference proteome</keyword>
<proteinExistence type="predicted"/>
<organism evidence="2 3">
    <name type="scientific">Sclerotinia borealis (strain F-4128)</name>
    <dbReference type="NCBI Taxonomy" id="1432307"/>
    <lineage>
        <taxon>Eukaryota</taxon>
        <taxon>Fungi</taxon>
        <taxon>Dikarya</taxon>
        <taxon>Ascomycota</taxon>
        <taxon>Pezizomycotina</taxon>
        <taxon>Leotiomycetes</taxon>
        <taxon>Helotiales</taxon>
        <taxon>Sclerotiniaceae</taxon>
        <taxon>Sclerotinia</taxon>
    </lineage>
</organism>
<dbReference type="Proteomes" id="UP000019487">
    <property type="component" value="Unassembled WGS sequence"/>
</dbReference>
<accession>W9CGR7</accession>
<evidence type="ECO:0000313" key="2">
    <source>
        <dbReference type="EMBL" id="ESZ93730.1"/>
    </source>
</evidence>
<feature type="signal peptide" evidence="1">
    <location>
        <begin position="1"/>
        <end position="17"/>
    </location>
</feature>
<sequence>MLFKKIQITFFSTIAFAAPFIPSNTISRRAMTYVEQVGGIVPDALTSCASAPFPAECATGPQAAKFIADAIGGQGFYSPEIGALIALMGFETENFQYNINHFPGRPGQGTRNMQSAEYNYQYARSFPELSAPLAAITTSTATVGLSPDVLNKIMGLVAVDKYSWGSAGWFLKNVCPASVRTALQTGTQDGWHAYMECVGVNSTNPGRLAYWTRAKTTLGF</sequence>
<keyword evidence="1" id="KW-0732">Signal</keyword>
<dbReference type="EMBL" id="AYSA01000293">
    <property type="protein sequence ID" value="ESZ93730.1"/>
    <property type="molecule type" value="Genomic_DNA"/>
</dbReference>
<evidence type="ECO:0008006" key="4">
    <source>
        <dbReference type="Google" id="ProtNLM"/>
    </source>
</evidence>
<dbReference type="AlphaFoldDB" id="W9CGR7"/>
<evidence type="ECO:0000313" key="3">
    <source>
        <dbReference type="Proteomes" id="UP000019487"/>
    </source>
</evidence>
<feature type="chain" id="PRO_5004918541" description="Transglycosylase SLT domain-containing protein" evidence="1">
    <location>
        <begin position="18"/>
        <end position="220"/>
    </location>
</feature>
<reference evidence="2 3" key="1">
    <citation type="journal article" date="2014" name="Genome Announc.">
        <title>Draft genome sequence of Sclerotinia borealis, a psychrophilic plant pathogenic fungus.</title>
        <authorList>
            <person name="Mardanov A.V."/>
            <person name="Beletsky A.V."/>
            <person name="Kadnikov V.V."/>
            <person name="Ignatov A.N."/>
            <person name="Ravin N.V."/>
        </authorList>
    </citation>
    <scope>NUCLEOTIDE SEQUENCE [LARGE SCALE GENOMIC DNA]</scope>
    <source>
        <strain evidence="3">F-4157</strain>
    </source>
</reference>
<dbReference type="OrthoDB" id="2349272at2759"/>
<dbReference type="HOGENOM" id="CLU_071125_1_0_1"/>
<protein>
    <recommendedName>
        <fullName evidence="4">Transglycosylase SLT domain-containing protein</fullName>
    </recommendedName>
</protein>
<gene>
    <name evidence="2" type="ORF">SBOR_5886</name>
</gene>
<evidence type="ECO:0000256" key="1">
    <source>
        <dbReference type="SAM" id="SignalP"/>
    </source>
</evidence>
<comment type="caution">
    <text evidence="2">The sequence shown here is derived from an EMBL/GenBank/DDBJ whole genome shotgun (WGS) entry which is preliminary data.</text>
</comment>
<name>W9CGR7_SCLBF</name>